<sequence>MESSDLTLRGLIARVAKALTNVDKRVVNTTRDLLRHPGLLTVAYVTGKRKPYVGPLQIFLLANVLFFAVQSLSTINIFGASLASHMTVQDWRGWATPLVQSRLAAAHLTLAAYEPHFNAVAEANAKSLIILMVAAFAFATWALFLRRDRPFLLHVAFALHAWAFLLVVFSGALLVSEFHVLVGGKGLASSRVDLILTAANLVACALFLYRAVHVVYGATGIGRVVRALAMTFTVMGIILGYRLLLFVVTLYATTY</sequence>
<name>A0A0A2WK63_9GAMM</name>
<feature type="transmembrane region" description="Helical" evidence="1">
    <location>
        <begin position="125"/>
        <end position="144"/>
    </location>
</feature>
<feature type="transmembrane region" description="Helical" evidence="1">
    <location>
        <begin position="194"/>
        <end position="212"/>
    </location>
</feature>
<keyword evidence="1" id="KW-1133">Transmembrane helix</keyword>
<feature type="transmembrane region" description="Helical" evidence="1">
    <location>
        <begin position="58"/>
        <end position="83"/>
    </location>
</feature>
<gene>
    <name evidence="2" type="ORF">LF41_1118</name>
</gene>
<keyword evidence="3" id="KW-1185">Reference proteome</keyword>
<dbReference type="PATRIC" id="fig|1300345.3.peg.438"/>
<dbReference type="STRING" id="1300345.LF41_1118"/>
<feature type="transmembrane region" description="Helical" evidence="1">
    <location>
        <begin position="151"/>
        <end position="174"/>
    </location>
</feature>
<dbReference type="RefSeq" id="WP_052116043.1">
    <property type="nucleotide sequence ID" value="NZ_JRKJ01000002.1"/>
</dbReference>
<dbReference type="EMBL" id="JRKJ01000002">
    <property type="protein sequence ID" value="KGQ20581.1"/>
    <property type="molecule type" value="Genomic_DNA"/>
</dbReference>
<accession>A0A0A2WK63</accession>
<proteinExistence type="predicted"/>
<keyword evidence="1" id="KW-0472">Membrane</keyword>
<evidence type="ECO:0000313" key="3">
    <source>
        <dbReference type="Proteomes" id="UP000030518"/>
    </source>
</evidence>
<dbReference type="InterPro" id="IPR022134">
    <property type="entry name" value="DUF3667"/>
</dbReference>
<protein>
    <submittedName>
        <fullName evidence="2">Membrane protein</fullName>
    </submittedName>
</protein>
<dbReference type="AlphaFoldDB" id="A0A0A2WK63"/>
<reference evidence="2 3" key="1">
    <citation type="submission" date="2014-09" db="EMBL/GenBank/DDBJ databases">
        <title>Genome sequences of Lysobacter dokdonensis DS-58.</title>
        <authorList>
            <person name="Kim J.F."/>
            <person name="Kwak M.-J."/>
        </authorList>
    </citation>
    <scope>NUCLEOTIDE SEQUENCE [LARGE SCALE GENOMIC DNA]</scope>
    <source>
        <strain evidence="2 3">DS-58</strain>
    </source>
</reference>
<dbReference type="Pfam" id="PF12412">
    <property type="entry name" value="DUF3667"/>
    <property type="match status" value="1"/>
</dbReference>
<comment type="caution">
    <text evidence="2">The sequence shown here is derived from an EMBL/GenBank/DDBJ whole genome shotgun (WGS) entry which is preliminary data.</text>
</comment>
<dbReference type="OrthoDB" id="9111327at2"/>
<dbReference type="Proteomes" id="UP000030518">
    <property type="component" value="Unassembled WGS sequence"/>
</dbReference>
<evidence type="ECO:0000313" key="2">
    <source>
        <dbReference type="EMBL" id="KGQ20581.1"/>
    </source>
</evidence>
<dbReference type="eggNOG" id="ENOG503335F">
    <property type="taxonomic scope" value="Bacteria"/>
</dbReference>
<feature type="transmembrane region" description="Helical" evidence="1">
    <location>
        <begin position="224"/>
        <end position="252"/>
    </location>
</feature>
<evidence type="ECO:0000256" key="1">
    <source>
        <dbReference type="SAM" id="Phobius"/>
    </source>
</evidence>
<organism evidence="2 3">
    <name type="scientific">Lysobacter dokdonensis DS-58</name>
    <dbReference type="NCBI Taxonomy" id="1300345"/>
    <lineage>
        <taxon>Bacteria</taxon>
        <taxon>Pseudomonadati</taxon>
        <taxon>Pseudomonadota</taxon>
        <taxon>Gammaproteobacteria</taxon>
        <taxon>Lysobacterales</taxon>
        <taxon>Lysobacteraceae</taxon>
        <taxon>Noviluteimonas</taxon>
    </lineage>
</organism>
<keyword evidence="1" id="KW-0812">Transmembrane</keyword>